<dbReference type="PROSITE" id="PS51635">
    <property type="entry name" value="PNPLA"/>
    <property type="match status" value="1"/>
</dbReference>
<keyword evidence="2" id="KW-0378">Hydrolase</keyword>
<keyword evidence="6" id="KW-1185">Reference proteome</keyword>
<feature type="short sequence motif" description="GXSXG" evidence="2">
    <location>
        <begin position="48"/>
        <end position="52"/>
    </location>
</feature>
<evidence type="ECO:0000256" key="1">
    <source>
        <dbReference type="ARBA" id="ARBA00023098"/>
    </source>
</evidence>
<keyword evidence="3" id="KW-1133">Transmembrane helix</keyword>
<dbReference type="AlphaFoldDB" id="A0A9X4M0A2"/>
<dbReference type="RefSeq" id="WP_277832365.1">
    <property type="nucleotide sequence ID" value="NZ_JAAIVF010000002.1"/>
</dbReference>
<dbReference type="GO" id="GO:0016787">
    <property type="term" value="F:hydrolase activity"/>
    <property type="evidence" value="ECO:0007669"/>
    <property type="project" value="UniProtKB-UniRule"/>
</dbReference>
<dbReference type="Gene3D" id="3.40.1090.10">
    <property type="entry name" value="Cytosolic phospholipase A2 catalytic domain"/>
    <property type="match status" value="1"/>
</dbReference>
<feature type="active site" description="Nucleophile" evidence="2">
    <location>
        <position position="50"/>
    </location>
</feature>
<dbReference type="InterPro" id="IPR002641">
    <property type="entry name" value="PNPLA_dom"/>
</dbReference>
<name>A0A9X4M0A2_9ACTN</name>
<feature type="active site" description="Proton acceptor" evidence="2">
    <location>
        <position position="202"/>
    </location>
</feature>
<dbReference type="Pfam" id="PF01734">
    <property type="entry name" value="Patatin"/>
    <property type="match status" value="1"/>
</dbReference>
<keyword evidence="2" id="KW-0442">Lipid degradation</keyword>
<evidence type="ECO:0000313" key="6">
    <source>
        <dbReference type="Proteomes" id="UP001152755"/>
    </source>
</evidence>
<evidence type="ECO:0000256" key="2">
    <source>
        <dbReference type="PROSITE-ProRule" id="PRU01161"/>
    </source>
</evidence>
<gene>
    <name evidence="5" type="ORF">NVS88_13875</name>
</gene>
<keyword evidence="3" id="KW-0472">Membrane</keyword>
<dbReference type="Proteomes" id="UP001152755">
    <property type="component" value="Unassembled WGS sequence"/>
</dbReference>
<comment type="caution">
    <text evidence="5">The sequence shown here is derived from an EMBL/GenBank/DDBJ whole genome shotgun (WGS) entry which is preliminary data.</text>
</comment>
<organism evidence="5 6">
    <name type="scientific">Speluncibacter jeojiensis</name>
    <dbReference type="NCBI Taxonomy" id="2710754"/>
    <lineage>
        <taxon>Bacteria</taxon>
        <taxon>Bacillati</taxon>
        <taxon>Actinomycetota</taxon>
        <taxon>Actinomycetes</taxon>
        <taxon>Mycobacteriales</taxon>
        <taxon>Speluncibacteraceae</taxon>
        <taxon>Speluncibacter</taxon>
    </lineage>
</organism>
<comment type="caution">
    <text evidence="2">Lacks conserved residue(s) required for the propagation of feature annotation.</text>
</comment>
<sequence>MDATSGRVRRGLAIGCGGTLGFTWTVAALAAVRDALDWDPREADALIGTSAGAELVTMLAAGVGVDELLDAQLGRQGARPALARHHGRVPGMVPPLPRPRPGSPRLLFDRGLPLLSRVAGLAPEGGGDPAWLEELAHELVPEGTWPAHPSAWLVAMDYRTGRRVAFGSPDAPDATVAQALCASWAVPGWFPPVRIGGRRYVDGGASSTASADLLVPLDLDEVVVLAPMASGALRPPRGAARIERLALRRGMSAGLDREVAQLRRAGTTVLRIDAGDEDLAAMGANFMDHRRRPATLETALRTTRAAVERELAAHPRGALR</sequence>
<evidence type="ECO:0000313" key="5">
    <source>
        <dbReference type="EMBL" id="MDG3015645.1"/>
    </source>
</evidence>
<evidence type="ECO:0000256" key="3">
    <source>
        <dbReference type="SAM" id="Phobius"/>
    </source>
</evidence>
<protein>
    <submittedName>
        <fullName evidence="5">Patatin-like phospholipase family protein</fullName>
    </submittedName>
</protein>
<dbReference type="SUPFAM" id="SSF52151">
    <property type="entry name" value="FabD/lysophospholipase-like"/>
    <property type="match status" value="1"/>
</dbReference>
<dbReference type="GO" id="GO:0016042">
    <property type="term" value="P:lipid catabolic process"/>
    <property type="evidence" value="ECO:0007669"/>
    <property type="project" value="UniProtKB-UniRule"/>
</dbReference>
<reference evidence="5" key="1">
    <citation type="submission" date="2022-08" db="EMBL/GenBank/DDBJ databases">
        <title>Genome analysis of Corynebacteriales strain.</title>
        <authorList>
            <person name="Lee S.D."/>
        </authorList>
    </citation>
    <scope>NUCLEOTIDE SEQUENCE</scope>
    <source>
        <strain evidence="5">D3-21</strain>
    </source>
</reference>
<evidence type="ECO:0000259" key="4">
    <source>
        <dbReference type="PROSITE" id="PS51635"/>
    </source>
</evidence>
<accession>A0A9X4M0A2</accession>
<dbReference type="EMBL" id="JANRHA010000009">
    <property type="protein sequence ID" value="MDG3015645.1"/>
    <property type="molecule type" value="Genomic_DNA"/>
</dbReference>
<dbReference type="InterPro" id="IPR016035">
    <property type="entry name" value="Acyl_Trfase/lysoPLipase"/>
</dbReference>
<feature type="transmembrane region" description="Helical" evidence="3">
    <location>
        <begin position="12"/>
        <end position="32"/>
    </location>
</feature>
<keyword evidence="1 2" id="KW-0443">Lipid metabolism</keyword>
<feature type="domain" description="PNPLA" evidence="4">
    <location>
        <begin position="12"/>
        <end position="215"/>
    </location>
</feature>
<proteinExistence type="predicted"/>
<keyword evidence="3" id="KW-0812">Transmembrane</keyword>
<feature type="short sequence motif" description="DGA/G" evidence="2">
    <location>
        <begin position="202"/>
        <end position="204"/>
    </location>
</feature>